<evidence type="ECO:0000259" key="3">
    <source>
        <dbReference type="SMART" id="SM00642"/>
    </source>
</evidence>
<evidence type="ECO:0000256" key="1">
    <source>
        <dbReference type="ARBA" id="ARBA00008061"/>
    </source>
</evidence>
<evidence type="ECO:0000313" key="5">
    <source>
        <dbReference type="Proteomes" id="UP000198131"/>
    </source>
</evidence>
<dbReference type="AlphaFoldDB" id="A0A212TIL9"/>
<dbReference type="InterPro" id="IPR017853">
    <property type="entry name" value="GH"/>
</dbReference>
<dbReference type="PANTHER" id="PTHR43002">
    <property type="entry name" value="GLYCOGEN DEBRANCHING ENZYME"/>
    <property type="match status" value="1"/>
</dbReference>
<feature type="chain" id="PRO_5011233597" evidence="2">
    <location>
        <begin position="23"/>
        <end position="982"/>
    </location>
</feature>
<dbReference type="InterPro" id="IPR032522">
    <property type="entry name" value="DUF4961"/>
</dbReference>
<reference evidence="5" key="1">
    <citation type="submission" date="2017-06" db="EMBL/GenBank/DDBJ databases">
        <authorList>
            <person name="Varghese N."/>
            <person name="Submissions S."/>
        </authorList>
    </citation>
    <scope>NUCLEOTIDE SEQUENCE [LARGE SCALE GENOMIC DNA]</scope>
    <source>
        <strain evidence="5">DSM 11116</strain>
    </source>
</reference>
<dbReference type="Pfam" id="PF16328">
    <property type="entry name" value="DUF4961"/>
    <property type="match status" value="1"/>
</dbReference>
<keyword evidence="5" id="KW-1185">Reference proteome</keyword>
<dbReference type="SUPFAM" id="SSF81296">
    <property type="entry name" value="E set domains"/>
    <property type="match status" value="1"/>
</dbReference>
<dbReference type="OrthoDB" id="9761875at2"/>
<feature type="signal peptide" evidence="2">
    <location>
        <begin position="1"/>
        <end position="22"/>
    </location>
</feature>
<comment type="similarity">
    <text evidence="1">Belongs to the glycosyl hydrolase 13 family.</text>
</comment>
<evidence type="ECO:0000256" key="2">
    <source>
        <dbReference type="SAM" id="SignalP"/>
    </source>
</evidence>
<feature type="domain" description="Glycosyl hydrolase family 13 catalytic" evidence="3">
    <location>
        <begin position="402"/>
        <end position="784"/>
    </location>
</feature>
<dbReference type="Gene3D" id="3.20.20.80">
    <property type="entry name" value="Glycosidases"/>
    <property type="match status" value="1"/>
</dbReference>
<proteinExistence type="inferred from homology"/>
<dbReference type="InterPro" id="IPR014756">
    <property type="entry name" value="Ig_E-set"/>
</dbReference>
<organism evidence="4 5">
    <name type="scientific">Hymenobacter gelipurpurascens</name>
    <dbReference type="NCBI Taxonomy" id="89968"/>
    <lineage>
        <taxon>Bacteria</taxon>
        <taxon>Pseudomonadati</taxon>
        <taxon>Bacteroidota</taxon>
        <taxon>Cytophagia</taxon>
        <taxon>Cytophagales</taxon>
        <taxon>Hymenobacteraceae</taxon>
        <taxon>Hymenobacter</taxon>
    </lineage>
</organism>
<dbReference type="SMART" id="SM00642">
    <property type="entry name" value="Aamy"/>
    <property type="match status" value="1"/>
</dbReference>
<dbReference type="InterPro" id="IPR006047">
    <property type="entry name" value="GH13_cat_dom"/>
</dbReference>
<dbReference type="Proteomes" id="UP000198131">
    <property type="component" value="Unassembled WGS sequence"/>
</dbReference>
<protein>
    <submittedName>
        <fullName evidence="4">Por secretion system C-terminal sorting domain-containing protein</fullName>
    </submittedName>
</protein>
<dbReference type="Pfam" id="PF00128">
    <property type="entry name" value="Alpha-amylase"/>
    <property type="match status" value="1"/>
</dbReference>
<keyword evidence="2" id="KW-0732">Signal</keyword>
<dbReference type="CDD" id="cd11350">
    <property type="entry name" value="AmyAc_4"/>
    <property type="match status" value="1"/>
</dbReference>
<dbReference type="InterPro" id="IPR026444">
    <property type="entry name" value="Secre_tail"/>
</dbReference>
<dbReference type="EMBL" id="FYEW01000001">
    <property type="protein sequence ID" value="SNC65899.1"/>
    <property type="molecule type" value="Genomic_DNA"/>
</dbReference>
<dbReference type="Pfam" id="PF18962">
    <property type="entry name" value="Por_Secre_tail"/>
    <property type="match status" value="1"/>
</dbReference>
<dbReference type="NCBIfam" id="TIGR04183">
    <property type="entry name" value="Por_Secre_tail"/>
    <property type="match status" value="1"/>
</dbReference>
<dbReference type="GO" id="GO:0005975">
    <property type="term" value="P:carbohydrate metabolic process"/>
    <property type="evidence" value="ECO:0007669"/>
    <property type="project" value="InterPro"/>
</dbReference>
<dbReference type="Gene3D" id="2.60.40.10">
    <property type="entry name" value="Immunoglobulins"/>
    <property type="match status" value="1"/>
</dbReference>
<sequence>MKTLRLLLGLVAFLAGMPLLQAQVVTTQPAIFKDTDEVTLTYDANQGNKALVGYTGNVYIWTGVITNQSTSDSDWKHVKGTSFSSPSAAEKMTSLGNNKYSITFVPRTYYPGLTSAEVIRKLAMVFRGDGGKPEGKGDGNSDILVSVAQNTFDLRFTNPAGIGPFLFALNTPTPVSGSSAVASDLALFLNGTKVAEQANATSITANVTLTQAGNNTLRLTATKGTATEATEVVVQSRSAITLAALPAGAKKDGVTYLNGGTSAIISLTAPNKQFVHVIGEFNNWTANEASYMKRTPNAAGDAADNTVDGRWWVQIDGLTAGQEYAYQFLVDGGLRVADPYSEKVLDPNNDQYIPAVTYPNLKAYPTGKTNGIVSVLQSNASDYAWQVTNFARPKRTDMIIYELLVRDFVARHDYKTVTDSLDYIKRLGVNVLELMPVNEFEGNESWGYNPSFFFAPDKYYGTKNDLKKLVDEAHKRGIAVVLDMVLNHSFGQSPMVQMYFENGNPSSTSPWFNTTAKHPYNVGYDFNHESAFTKYFTKQVIKHWLTEYHIDGYRYDLAGGFSQVQKTEATYDAVYDQSRVEIWKDYYDYQISVDATSYPILESFAANAEGKTLADYGLMLWGKATDNYNEATMGYHENGKSNFSYGYYGNTAQGGRGWNAPNLVTYMESHDEQRLMYKNLRFGNSSGTYSVKELNTALARQEAAGAFFFTVPGPRMIWQFGEVGYDKSIFMCTDGSIPNDDGTPEQYGKDQSCKLSNKPALWDYYKDANRRHLYDVYRSLIALKVQEPAFENPASFTQDLNGAVKTMHLSERDASSSDPGLQVTIVGNFDVKTATVVPNFQSAGTWYNYLNGETLTVTDKAAPLTLAPGQYTVYTSRKIAVPAGTVLATKRQKDAAALQLVALPNPASSTATLRYELGQSAPVSVTVTNLLGATVHTVTTSTRQPAGTRELQLPVQNLANGVYLVRLNAGAQQQTVRLVVHH</sequence>
<dbReference type="RefSeq" id="WP_088842669.1">
    <property type="nucleotide sequence ID" value="NZ_FYEW01000001.1"/>
</dbReference>
<dbReference type="InterPro" id="IPR013783">
    <property type="entry name" value="Ig-like_fold"/>
</dbReference>
<accession>A0A212TIL9</accession>
<dbReference type="SUPFAM" id="SSF51445">
    <property type="entry name" value="(Trans)glycosidases"/>
    <property type="match status" value="1"/>
</dbReference>
<gene>
    <name evidence="4" type="ORF">SAMN06265337_1428</name>
</gene>
<evidence type="ECO:0000313" key="4">
    <source>
        <dbReference type="EMBL" id="SNC65899.1"/>
    </source>
</evidence>
<name>A0A212TIL9_9BACT</name>